<gene>
    <name evidence="3" type="ORF">MATL_G00174890</name>
</gene>
<dbReference type="Proteomes" id="UP001046870">
    <property type="component" value="Chromosome 14"/>
</dbReference>
<keyword evidence="1" id="KW-0175">Coiled coil</keyword>
<keyword evidence="4" id="KW-1185">Reference proteome</keyword>
<dbReference type="OrthoDB" id="5982311at2759"/>
<dbReference type="AlphaFoldDB" id="A0A9D3PRR3"/>
<accession>A0A9D3PRR3</accession>
<evidence type="ECO:0000256" key="2">
    <source>
        <dbReference type="SAM" id="MobiDB-lite"/>
    </source>
</evidence>
<comment type="caution">
    <text evidence="3">The sequence shown here is derived from an EMBL/GenBank/DDBJ whole genome shotgun (WGS) entry which is preliminary data.</text>
</comment>
<evidence type="ECO:0000313" key="4">
    <source>
        <dbReference type="Proteomes" id="UP001046870"/>
    </source>
</evidence>
<reference evidence="3" key="1">
    <citation type="submission" date="2021-01" db="EMBL/GenBank/DDBJ databases">
        <authorList>
            <person name="Zahm M."/>
            <person name="Roques C."/>
            <person name="Cabau C."/>
            <person name="Klopp C."/>
            <person name="Donnadieu C."/>
            <person name="Jouanno E."/>
            <person name="Lampietro C."/>
            <person name="Louis A."/>
            <person name="Herpin A."/>
            <person name="Echchiki A."/>
            <person name="Berthelot C."/>
            <person name="Parey E."/>
            <person name="Roest-Crollius H."/>
            <person name="Braasch I."/>
            <person name="Postlethwait J."/>
            <person name="Bobe J."/>
            <person name="Montfort J."/>
            <person name="Bouchez O."/>
            <person name="Begum T."/>
            <person name="Mejri S."/>
            <person name="Adams A."/>
            <person name="Chen W.-J."/>
            <person name="Guiguen Y."/>
        </authorList>
    </citation>
    <scope>NUCLEOTIDE SEQUENCE</scope>
    <source>
        <strain evidence="3">YG-15Mar2019-1</strain>
        <tissue evidence="3">Brain</tissue>
    </source>
</reference>
<dbReference type="EMBL" id="JAFDVH010000014">
    <property type="protein sequence ID" value="KAG7465299.1"/>
    <property type="molecule type" value="Genomic_DNA"/>
</dbReference>
<feature type="region of interest" description="Disordered" evidence="2">
    <location>
        <begin position="65"/>
        <end position="88"/>
    </location>
</feature>
<feature type="compositionally biased region" description="Gly residues" evidence="2">
    <location>
        <begin position="9"/>
        <end position="19"/>
    </location>
</feature>
<protein>
    <submittedName>
        <fullName evidence="3">Uncharacterized protein</fullName>
    </submittedName>
</protein>
<sequence length="319" mass="36482">MAAAPLGQTAGGSLGGVLGPPGPVWVRGGETSSTRLLERMINRTALSTQRVLHQHITELGERLCHTSSLSSPSPDHTHSPAQLPRSPTGKQYMGGAMTGDTPWTETLIQWAEEGKERALKQQRESLQARFTEALSARERLEAEQRQGQRVELLAQFEEQCAGLRARMEEEKELAVEEACERLRAQLLTEAEELRDREVQAVHAQALERVRQCVGEAERAVRGECEREKQRDRERLQDHHNQELRQLHSRIQRLQERLDCVTREKMQYEREFKKVQCSYRQFVDLTDSSLHSDYLLRLRRLGKEPGFTEAEVQTDDIITV</sequence>
<evidence type="ECO:0000256" key="1">
    <source>
        <dbReference type="SAM" id="Coils"/>
    </source>
</evidence>
<name>A0A9D3PRR3_MEGAT</name>
<feature type="compositionally biased region" description="Polar residues" evidence="2">
    <location>
        <begin position="65"/>
        <end position="74"/>
    </location>
</feature>
<feature type="coiled-coil region" evidence="1">
    <location>
        <begin position="236"/>
        <end position="270"/>
    </location>
</feature>
<proteinExistence type="predicted"/>
<evidence type="ECO:0000313" key="3">
    <source>
        <dbReference type="EMBL" id="KAG7465299.1"/>
    </source>
</evidence>
<feature type="region of interest" description="Disordered" evidence="2">
    <location>
        <begin position="1"/>
        <end position="26"/>
    </location>
</feature>
<feature type="coiled-coil region" evidence="1">
    <location>
        <begin position="123"/>
        <end position="196"/>
    </location>
</feature>
<organism evidence="3 4">
    <name type="scientific">Megalops atlanticus</name>
    <name type="common">Tarpon</name>
    <name type="synonym">Clupea gigantea</name>
    <dbReference type="NCBI Taxonomy" id="7932"/>
    <lineage>
        <taxon>Eukaryota</taxon>
        <taxon>Metazoa</taxon>
        <taxon>Chordata</taxon>
        <taxon>Craniata</taxon>
        <taxon>Vertebrata</taxon>
        <taxon>Euteleostomi</taxon>
        <taxon>Actinopterygii</taxon>
        <taxon>Neopterygii</taxon>
        <taxon>Teleostei</taxon>
        <taxon>Elopiformes</taxon>
        <taxon>Megalopidae</taxon>
        <taxon>Megalops</taxon>
    </lineage>
</organism>